<dbReference type="Proteomes" id="UP000230390">
    <property type="component" value="Unassembled WGS sequence"/>
</dbReference>
<comment type="caution">
    <text evidence="6">The sequence shown here is derived from an EMBL/GenBank/DDBJ whole genome shotgun (WGS) entry which is preliminary data.</text>
</comment>
<dbReference type="EMBL" id="PDOC01000020">
    <property type="protein sequence ID" value="PIL42801.1"/>
    <property type="molecule type" value="Genomic_DNA"/>
</dbReference>
<dbReference type="PANTHER" id="PTHR24421">
    <property type="entry name" value="NITRATE/NITRITE SENSOR PROTEIN NARX-RELATED"/>
    <property type="match status" value="1"/>
</dbReference>
<dbReference type="InterPro" id="IPR050482">
    <property type="entry name" value="Sensor_HK_TwoCompSys"/>
</dbReference>
<keyword evidence="7" id="KW-1185">Reference proteome</keyword>
<feature type="region of interest" description="Disordered" evidence="4">
    <location>
        <begin position="63"/>
        <end position="91"/>
    </location>
</feature>
<dbReference type="SMART" id="SM00387">
    <property type="entry name" value="HATPase_c"/>
    <property type="match status" value="1"/>
</dbReference>
<dbReference type="InterPro" id="IPR003594">
    <property type="entry name" value="HATPase_dom"/>
</dbReference>
<proteinExistence type="predicted"/>
<keyword evidence="3" id="KW-0902">Two-component regulatory system</keyword>
<evidence type="ECO:0000256" key="4">
    <source>
        <dbReference type="SAM" id="MobiDB-lite"/>
    </source>
</evidence>
<dbReference type="GO" id="GO:0046983">
    <property type="term" value="F:protein dimerization activity"/>
    <property type="evidence" value="ECO:0007669"/>
    <property type="project" value="InterPro"/>
</dbReference>
<evidence type="ECO:0000259" key="5">
    <source>
        <dbReference type="SMART" id="SM00387"/>
    </source>
</evidence>
<evidence type="ECO:0000256" key="2">
    <source>
        <dbReference type="ARBA" id="ARBA00022777"/>
    </source>
</evidence>
<feature type="region of interest" description="Disordered" evidence="4">
    <location>
        <begin position="21"/>
        <end position="47"/>
    </location>
</feature>
<accession>A0A2G8T9U2</accession>
<protein>
    <recommendedName>
        <fullName evidence="5">Histidine kinase/HSP90-like ATPase domain-containing protein</fullName>
    </recommendedName>
</protein>
<dbReference type="Gene3D" id="3.30.565.10">
    <property type="entry name" value="Histidine kinase-like ATPase, C-terminal domain"/>
    <property type="match status" value="1"/>
</dbReference>
<evidence type="ECO:0000313" key="7">
    <source>
        <dbReference type="Proteomes" id="UP000230390"/>
    </source>
</evidence>
<dbReference type="Pfam" id="PF02518">
    <property type="entry name" value="HATPase_c"/>
    <property type="match status" value="1"/>
</dbReference>
<dbReference type="InterPro" id="IPR011712">
    <property type="entry name" value="Sig_transdc_His_kin_sub3_dim/P"/>
</dbReference>
<dbReference type="GO" id="GO:0000155">
    <property type="term" value="F:phosphorelay sensor kinase activity"/>
    <property type="evidence" value="ECO:0007669"/>
    <property type="project" value="InterPro"/>
</dbReference>
<dbReference type="InterPro" id="IPR036890">
    <property type="entry name" value="HATPase_C_sf"/>
</dbReference>
<sequence>MSAVDIGLFIFYQKRTMTLFDPDTQPTASPSSASQPPGGARTAASPGVNEAIRMSLPGDLRGAAAPSSFGRGHAQSRQSKRRSHAEDARFAAVREDERQQIAQQIHDDLGGVLTGLKACISVVMDRATRAGAAPDPLLVDAAALADLAFQTVRKIAMNLSPPMLEQMTIWTALECQVTRLSRRTGIDIDFSIDPNLASIALGEARMTAVFRLICEALTNIEKHSQASRGSVRVAATGRSLSVTVSDNGIGLRQGAYRSGMTLGISGMSEQAKRFGGELVLTTDCDGGTVVQLAMPLGLDDGA</sequence>
<dbReference type="CDD" id="cd16917">
    <property type="entry name" value="HATPase_UhpB-NarQ-NarX-like"/>
    <property type="match status" value="1"/>
</dbReference>
<evidence type="ECO:0000256" key="1">
    <source>
        <dbReference type="ARBA" id="ARBA00022679"/>
    </source>
</evidence>
<dbReference type="PANTHER" id="PTHR24421:SF59">
    <property type="entry name" value="OXYGEN SENSOR HISTIDINE KINASE NREB"/>
    <property type="match status" value="1"/>
</dbReference>
<evidence type="ECO:0000313" key="6">
    <source>
        <dbReference type="EMBL" id="PIL42801.1"/>
    </source>
</evidence>
<feature type="domain" description="Histidine kinase/HSP90-like ATPase" evidence="5">
    <location>
        <begin position="204"/>
        <end position="298"/>
    </location>
</feature>
<evidence type="ECO:0000256" key="3">
    <source>
        <dbReference type="ARBA" id="ARBA00023012"/>
    </source>
</evidence>
<dbReference type="SUPFAM" id="SSF55874">
    <property type="entry name" value="ATPase domain of HSP90 chaperone/DNA topoisomerase II/histidine kinase"/>
    <property type="match status" value="1"/>
</dbReference>
<organism evidence="6 7">
    <name type="scientific">Massilia eurypsychrophila</name>
    <dbReference type="NCBI Taxonomy" id="1485217"/>
    <lineage>
        <taxon>Bacteria</taxon>
        <taxon>Pseudomonadati</taxon>
        <taxon>Pseudomonadota</taxon>
        <taxon>Betaproteobacteria</taxon>
        <taxon>Burkholderiales</taxon>
        <taxon>Oxalobacteraceae</taxon>
        <taxon>Telluria group</taxon>
        <taxon>Massilia</taxon>
    </lineage>
</organism>
<dbReference type="Gene3D" id="1.20.5.1930">
    <property type="match status" value="1"/>
</dbReference>
<keyword evidence="1" id="KW-0808">Transferase</keyword>
<gene>
    <name evidence="6" type="ORF">CR105_22070</name>
</gene>
<reference evidence="6 7" key="1">
    <citation type="submission" date="2017-10" db="EMBL/GenBank/DDBJ databases">
        <title>Massilia psychrophilum sp. nov., a novel purple-pigmented bacterium isolated from Tianshan glacier, Xinjiang Municipality, China.</title>
        <authorList>
            <person name="Wang H."/>
        </authorList>
    </citation>
    <scope>NUCLEOTIDE SEQUENCE [LARGE SCALE GENOMIC DNA]</scope>
    <source>
        <strain evidence="6 7">JCM 30074</strain>
    </source>
</reference>
<keyword evidence="2" id="KW-0418">Kinase</keyword>
<name>A0A2G8T9U2_9BURK</name>
<feature type="compositionally biased region" description="Low complexity" evidence="4">
    <location>
        <begin position="21"/>
        <end position="37"/>
    </location>
</feature>
<dbReference type="Pfam" id="PF07730">
    <property type="entry name" value="HisKA_3"/>
    <property type="match status" value="1"/>
</dbReference>
<dbReference type="GO" id="GO:0016020">
    <property type="term" value="C:membrane"/>
    <property type="evidence" value="ECO:0007669"/>
    <property type="project" value="InterPro"/>
</dbReference>
<dbReference type="AlphaFoldDB" id="A0A2G8T9U2"/>